<accession>A0A4U1L841</accession>
<feature type="domain" description="DUF1206" evidence="2">
    <location>
        <begin position="13"/>
        <end position="79"/>
    </location>
</feature>
<proteinExistence type="predicted"/>
<evidence type="ECO:0000256" key="1">
    <source>
        <dbReference type="SAM" id="Phobius"/>
    </source>
</evidence>
<organism evidence="3 4">
    <name type="scientific">Sphingomonas baiyangensis</name>
    <dbReference type="NCBI Taxonomy" id="2572576"/>
    <lineage>
        <taxon>Bacteria</taxon>
        <taxon>Pseudomonadati</taxon>
        <taxon>Pseudomonadota</taxon>
        <taxon>Alphaproteobacteria</taxon>
        <taxon>Sphingomonadales</taxon>
        <taxon>Sphingomonadaceae</taxon>
        <taxon>Sphingomonas</taxon>
    </lineage>
</organism>
<feature type="transmembrane region" description="Helical" evidence="1">
    <location>
        <begin position="50"/>
        <end position="74"/>
    </location>
</feature>
<protein>
    <submittedName>
        <fullName evidence="3">DUF1206 domain-containing protein</fullName>
    </submittedName>
</protein>
<keyword evidence="4" id="KW-1185">Reference proteome</keyword>
<feature type="transmembrane region" description="Helical" evidence="1">
    <location>
        <begin position="197"/>
        <end position="214"/>
    </location>
</feature>
<evidence type="ECO:0000259" key="2">
    <source>
        <dbReference type="Pfam" id="PF06724"/>
    </source>
</evidence>
<feature type="domain" description="DUF1206" evidence="2">
    <location>
        <begin position="97"/>
        <end position="167"/>
    </location>
</feature>
<dbReference type="EMBL" id="SWKR01000001">
    <property type="protein sequence ID" value="TKD53112.1"/>
    <property type="molecule type" value="Genomic_DNA"/>
</dbReference>
<feature type="transmembrane region" description="Helical" evidence="1">
    <location>
        <begin position="234"/>
        <end position="255"/>
    </location>
</feature>
<gene>
    <name evidence="3" type="ORF">FBR43_01880</name>
</gene>
<dbReference type="InterPro" id="IPR009597">
    <property type="entry name" value="DUF1206"/>
</dbReference>
<dbReference type="Pfam" id="PF06724">
    <property type="entry name" value="DUF1206"/>
    <property type="match status" value="3"/>
</dbReference>
<evidence type="ECO:0000313" key="4">
    <source>
        <dbReference type="Proteomes" id="UP000309138"/>
    </source>
</evidence>
<dbReference type="AlphaFoldDB" id="A0A4U1L841"/>
<comment type="caution">
    <text evidence="3">The sequence shown here is derived from an EMBL/GenBank/DDBJ whole genome shotgun (WGS) entry which is preliminary data.</text>
</comment>
<keyword evidence="1" id="KW-0472">Membrane</keyword>
<feature type="transmembrane region" description="Helical" evidence="1">
    <location>
        <begin position="95"/>
        <end position="116"/>
    </location>
</feature>
<evidence type="ECO:0000313" key="3">
    <source>
        <dbReference type="EMBL" id="TKD53112.1"/>
    </source>
</evidence>
<feature type="domain" description="DUF1206" evidence="2">
    <location>
        <begin position="191"/>
        <end position="260"/>
    </location>
</feature>
<keyword evidence="1" id="KW-0812">Transmembrane</keyword>
<keyword evidence="1" id="KW-1133">Transmembrane helix</keyword>
<feature type="transmembrane region" description="Helical" evidence="1">
    <location>
        <begin position="136"/>
        <end position="158"/>
    </location>
</feature>
<sequence length="268" mass="27941">MLTDANATLLARLGFAARGLVYLLVGWFAIDAALYGGQAADNQGAIGSLAGAPLGALLLAIVAAGLFGYALWRLTEAVADPERMRGDMKGNIKRAAHLVSGIAHLVLAWTALRLAMRPGSGAGMSPGDETARDWTAWLLAQPLGALLVGAVALGLLVAAGQQWHRAWEGDFVHDLRGDAPAPDYVCTMGRIGYGARGVVFAIIGIFFIAAAWRAQASEAGGMADALASLKQQPGGPWLLAATGIGLALFGIYSMIEARFRRIHVDLPG</sequence>
<name>A0A4U1L841_9SPHN</name>
<feature type="transmembrane region" description="Helical" evidence="1">
    <location>
        <begin position="9"/>
        <end position="30"/>
    </location>
</feature>
<dbReference type="Proteomes" id="UP000309138">
    <property type="component" value="Unassembled WGS sequence"/>
</dbReference>
<reference evidence="3 4" key="1">
    <citation type="submission" date="2019-04" db="EMBL/GenBank/DDBJ databases">
        <authorList>
            <person name="Yang Y."/>
            <person name="Wei D."/>
        </authorList>
    </citation>
    <scope>NUCLEOTIDE SEQUENCE [LARGE SCALE GENOMIC DNA]</scope>
    <source>
        <strain evidence="3 4">L-1-4w-11</strain>
    </source>
</reference>
<dbReference type="RefSeq" id="WP_169542434.1">
    <property type="nucleotide sequence ID" value="NZ_SWKR01000001.1"/>
</dbReference>